<dbReference type="InterPro" id="IPR005039">
    <property type="entry name" value="Ant_C"/>
</dbReference>
<gene>
    <name evidence="2" type="ORF">SAMN04489745_0022</name>
    <name evidence="3" type="ORF">SAMN04489745_3099</name>
</gene>
<dbReference type="EMBL" id="FNSN01000003">
    <property type="protein sequence ID" value="SEC52864.1"/>
    <property type="molecule type" value="Genomic_DNA"/>
</dbReference>
<feature type="domain" description="Antirepressor protein C-terminal" evidence="1">
    <location>
        <begin position="132"/>
        <end position="242"/>
    </location>
</feature>
<sequence>MNEITTPIQITNTPDGLRVESTTIAEGTGVQHKNVLELIETHRAALEEFGQLAFETRPGYNNAPVRIAMLNEPQATLLMTLSRNLGRVVEFKVALVKAFFDMAQQLAQRNLPSRADLAKWVLEAEAKTSALEAKVAEDAPKVLYVDSFVADNDTHLFRTVASNLEVSEGDLRAALKFAGWIYRQEQRRRNSKGKVITEYQWCEYATKKPFFFRKAAHENAPLFKGSVAFTLTITPAGAAAITEFVERLASEHGSLRNALPTLQEKYNDRQERLRKECA</sequence>
<protein>
    <submittedName>
        <fullName evidence="2">Phage regulatory protein Rha (Phage_pRha)</fullName>
    </submittedName>
</protein>
<dbReference type="Pfam" id="PF03374">
    <property type="entry name" value="ANT"/>
    <property type="match status" value="1"/>
</dbReference>
<name>A0A1H4I4A0_9MICC</name>
<dbReference type="EMBL" id="FNSN01000001">
    <property type="protein sequence ID" value="SEB28919.1"/>
    <property type="molecule type" value="Genomic_DNA"/>
</dbReference>
<evidence type="ECO:0000313" key="4">
    <source>
        <dbReference type="Proteomes" id="UP000182652"/>
    </source>
</evidence>
<dbReference type="GO" id="GO:0003677">
    <property type="term" value="F:DNA binding"/>
    <property type="evidence" value="ECO:0007669"/>
    <property type="project" value="InterPro"/>
</dbReference>
<evidence type="ECO:0000313" key="2">
    <source>
        <dbReference type="EMBL" id="SEB28919.1"/>
    </source>
</evidence>
<dbReference type="AlphaFoldDB" id="A0A1H4I4A0"/>
<keyword evidence="4" id="KW-1185">Reference proteome</keyword>
<accession>A0A1H4I4A0</accession>
<proteinExistence type="predicted"/>
<dbReference type="InterPro" id="IPR014054">
    <property type="entry name" value="Phage_regulatory_Rha"/>
</dbReference>
<organism evidence="2 4">
    <name type="scientific">Arthrobacter woluwensis</name>
    <dbReference type="NCBI Taxonomy" id="156980"/>
    <lineage>
        <taxon>Bacteria</taxon>
        <taxon>Bacillati</taxon>
        <taxon>Actinomycetota</taxon>
        <taxon>Actinomycetes</taxon>
        <taxon>Micrococcales</taxon>
        <taxon>Micrococcaceae</taxon>
        <taxon>Arthrobacter</taxon>
    </lineage>
</organism>
<dbReference type="Pfam" id="PF09669">
    <property type="entry name" value="Phage_pRha"/>
    <property type="match status" value="1"/>
</dbReference>
<reference evidence="2 4" key="1">
    <citation type="submission" date="2016-10" db="EMBL/GenBank/DDBJ databases">
        <authorList>
            <person name="de Groot N.N."/>
        </authorList>
    </citation>
    <scope>NUCLEOTIDE SEQUENCE [LARGE SCALE GENOMIC DNA]</scope>
    <source>
        <strain evidence="2 4">DSM 10495</strain>
    </source>
</reference>
<dbReference type="Proteomes" id="UP000182652">
    <property type="component" value="Unassembled WGS sequence"/>
</dbReference>
<evidence type="ECO:0000259" key="1">
    <source>
        <dbReference type="Pfam" id="PF03374"/>
    </source>
</evidence>
<dbReference type="STRING" id="156980.SAMN04489745_0022"/>
<evidence type="ECO:0000313" key="3">
    <source>
        <dbReference type="EMBL" id="SEC52864.1"/>
    </source>
</evidence>
<dbReference type="RefSeq" id="WP_066217397.1">
    <property type="nucleotide sequence ID" value="NZ_FNSN01000001.1"/>
</dbReference>